<organism evidence="1 2">
    <name type="scientific">Rhizoctonia solani</name>
    <dbReference type="NCBI Taxonomy" id="456999"/>
    <lineage>
        <taxon>Eukaryota</taxon>
        <taxon>Fungi</taxon>
        <taxon>Dikarya</taxon>
        <taxon>Basidiomycota</taxon>
        <taxon>Agaricomycotina</taxon>
        <taxon>Agaricomycetes</taxon>
        <taxon>Cantharellales</taxon>
        <taxon>Ceratobasidiaceae</taxon>
        <taxon>Rhizoctonia</taxon>
    </lineage>
</organism>
<proteinExistence type="predicted"/>
<accession>A0A8H3DSP0</accession>
<comment type="caution">
    <text evidence="1">The sequence shown here is derived from an EMBL/GenBank/DDBJ whole genome shotgun (WGS) entry which is preliminary data.</text>
</comment>
<dbReference type="AlphaFoldDB" id="A0A8H3DSP0"/>
<protein>
    <submittedName>
        <fullName evidence="1">Uncharacterized protein</fullName>
    </submittedName>
</protein>
<gene>
    <name evidence="1" type="ORF">RDB_LOCUS196716</name>
</gene>
<sequence length="528" mass="59064">MNDSSRTRVSQIPELLRFVYRYAVPHTRASLLQVSRSFFNTGIPIVWESIEGVHNLLQLIPDTHIIASARGLSCKLIITLPLTLDLTRFNVYAHYVRSLEIYCPNHRILYDSITLVNWTNLSTHSRGYGLLPNLSRLSLKPLFGWEDDSEPFIWTRTFMSPTLTAIHLTAKTNRRRHMSFPVASTLLRHAVSICFNLRELSLIAPEHRMIQAPATLSTALTFWDPSYYESLSSLPLRELCCSASILHPDNIHALAKLQFLERLELHGDSEHEPATHTTPSSEMLPLLNTLTLIAERWSDIIGILKLSVYSGVKSLTIRVIENYDDEMVVLDDALMTSLTVLITSCCPTLANLEIDCGNDYFFSLEDASGFQALASLPLHSVSLKNITVPRSMLEKLVSFFPLANTIRIPDSSLDLTGLHYFSQLPNLVHLAIGLNVSPIGASVPFQADPVFKGASGFQILEIASSPANLTVDLSPLARYLLSVWPNLKQVDWTYGLGPEQEDRERNIVIANALNALVSTHRIISATNR</sequence>
<reference evidence="1" key="1">
    <citation type="submission" date="2021-01" db="EMBL/GenBank/DDBJ databases">
        <authorList>
            <person name="Kaushik A."/>
        </authorList>
    </citation>
    <scope>NUCLEOTIDE SEQUENCE</scope>
    <source>
        <strain evidence="1">AG2-2IIIB</strain>
    </source>
</reference>
<evidence type="ECO:0000313" key="2">
    <source>
        <dbReference type="Proteomes" id="UP000663843"/>
    </source>
</evidence>
<name>A0A8H3DSP0_9AGAM</name>
<dbReference type="Proteomes" id="UP000663843">
    <property type="component" value="Unassembled WGS sequence"/>
</dbReference>
<evidence type="ECO:0000313" key="1">
    <source>
        <dbReference type="EMBL" id="CAE6540682.1"/>
    </source>
</evidence>
<dbReference type="EMBL" id="CAJMWT010010049">
    <property type="protein sequence ID" value="CAE6540682.1"/>
    <property type="molecule type" value="Genomic_DNA"/>
</dbReference>